<proteinExistence type="predicted"/>
<protein>
    <submittedName>
        <fullName evidence="1">Nucleotidyl transferase AbiEii/AbiGii toxin family protein</fullName>
    </submittedName>
</protein>
<comment type="caution">
    <text evidence="1">The sequence shown here is derived from an EMBL/GenBank/DDBJ whole genome shotgun (WGS) entry which is preliminary data.</text>
</comment>
<accession>A0ABQ6PP79</accession>
<evidence type="ECO:0000313" key="2">
    <source>
        <dbReference type="Proteomes" id="UP001338309"/>
    </source>
</evidence>
<dbReference type="InterPro" id="IPR014942">
    <property type="entry name" value="AbiEii"/>
</dbReference>
<sequence length="281" mass="33086">MITKWIEEYNPKSEEQLLGALREIMQEVALAGLYRAGFFKIAAFYGGTCLRIFHELPRFSEDLDFSLLEKIREFSINSYLPYLIEEFEALGMQVSIREKPKSINSQIESAFLKAETNWKELILEQTTFPLPITKPTLKIKLEVDTFPPLSFQTENKLLLRPFSFYVNSFKIEDLFAGKMYALLFRQWKSRVKGRDWFDLEWYIRHGHAIHLQHFSVRAMESGHLKQEASFKDLQILLSEKIDSLNFDQAKEDIIRFIPDPKAVEIWSKAYFIELIKKLKAQ</sequence>
<organism evidence="1 2">
    <name type="scientific">Algoriphagus confluentis</name>
    <dbReference type="NCBI Taxonomy" id="1697556"/>
    <lineage>
        <taxon>Bacteria</taxon>
        <taxon>Pseudomonadati</taxon>
        <taxon>Bacteroidota</taxon>
        <taxon>Cytophagia</taxon>
        <taxon>Cytophagales</taxon>
        <taxon>Cyclobacteriaceae</taxon>
        <taxon>Algoriphagus</taxon>
    </lineage>
</organism>
<name>A0ABQ6PP79_9BACT</name>
<dbReference type="RefSeq" id="WP_338223825.1">
    <property type="nucleotide sequence ID" value="NZ_BTPD01000005.1"/>
</dbReference>
<gene>
    <name evidence="1" type="ORF">Aconfl_17380</name>
</gene>
<keyword evidence="2" id="KW-1185">Reference proteome</keyword>
<dbReference type="EMBL" id="BTPD01000005">
    <property type="protein sequence ID" value="GMQ29095.1"/>
    <property type="molecule type" value="Genomic_DNA"/>
</dbReference>
<keyword evidence="1" id="KW-0808">Transferase</keyword>
<dbReference type="GO" id="GO:0016740">
    <property type="term" value="F:transferase activity"/>
    <property type="evidence" value="ECO:0007669"/>
    <property type="project" value="UniProtKB-KW"/>
</dbReference>
<dbReference type="Pfam" id="PF08843">
    <property type="entry name" value="AbiEii"/>
    <property type="match status" value="1"/>
</dbReference>
<reference evidence="1 2" key="1">
    <citation type="submission" date="2023-08" db="EMBL/GenBank/DDBJ databases">
        <title>Draft genome sequence of Algoriphagus confluentis.</title>
        <authorList>
            <person name="Takatani N."/>
            <person name="Hosokawa M."/>
            <person name="Sawabe T."/>
        </authorList>
    </citation>
    <scope>NUCLEOTIDE SEQUENCE [LARGE SCALE GENOMIC DNA]</scope>
    <source>
        <strain evidence="1 2">NBRC 111222</strain>
    </source>
</reference>
<dbReference type="Proteomes" id="UP001338309">
    <property type="component" value="Unassembled WGS sequence"/>
</dbReference>
<dbReference type="Gene3D" id="3.10.450.620">
    <property type="entry name" value="JHP933, nucleotidyltransferase-like core domain"/>
    <property type="match status" value="1"/>
</dbReference>
<evidence type="ECO:0000313" key="1">
    <source>
        <dbReference type="EMBL" id="GMQ29095.1"/>
    </source>
</evidence>